<protein>
    <submittedName>
        <fullName evidence="6 7">Transcriptional regulator, IclR family</fullName>
    </submittedName>
</protein>
<dbReference type="GO" id="GO:0045892">
    <property type="term" value="P:negative regulation of DNA-templated transcription"/>
    <property type="evidence" value="ECO:0007669"/>
    <property type="project" value="TreeGrafter"/>
</dbReference>
<gene>
    <name evidence="7" type="ORF">SAMN05444342_3538</name>
    <name evidence="6" type="ORF">ZOD2009_00075</name>
</gene>
<evidence type="ECO:0000313" key="7">
    <source>
        <dbReference type="EMBL" id="SHL32831.1"/>
    </source>
</evidence>
<keyword evidence="2" id="KW-0238">DNA-binding</keyword>
<dbReference type="SUPFAM" id="SSF46785">
    <property type="entry name" value="Winged helix' DNA-binding domain"/>
    <property type="match status" value="1"/>
</dbReference>
<evidence type="ECO:0000313" key="9">
    <source>
        <dbReference type="Proteomes" id="UP000184203"/>
    </source>
</evidence>
<dbReference type="EMBL" id="FRAN01000006">
    <property type="protein sequence ID" value="SHL32831.1"/>
    <property type="molecule type" value="Genomic_DNA"/>
</dbReference>
<dbReference type="InterPro" id="IPR036390">
    <property type="entry name" value="WH_DNA-bd_sf"/>
</dbReference>
<dbReference type="PANTHER" id="PTHR30136">
    <property type="entry name" value="HELIX-TURN-HELIX TRANSCRIPTIONAL REGULATOR, ICLR FAMILY"/>
    <property type="match status" value="1"/>
</dbReference>
<dbReference type="AlphaFoldDB" id="E7QMJ9"/>
<dbReference type="InterPro" id="IPR036388">
    <property type="entry name" value="WH-like_DNA-bd_sf"/>
</dbReference>
<feature type="domain" description="HTH iclR-type" evidence="4">
    <location>
        <begin position="12"/>
        <end position="71"/>
    </location>
</feature>
<dbReference type="Pfam" id="PF09339">
    <property type="entry name" value="HTH_IclR"/>
    <property type="match status" value="1"/>
</dbReference>
<evidence type="ECO:0000313" key="8">
    <source>
        <dbReference type="Proteomes" id="UP000003751"/>
    </source>
</evidence>
<keyword evidence="9" id="KW-1185">Reference proteome</keyword>
<organism evidence="6 8">
    <name type="scientific">Haladaptatus paucihalophilus DX253</name>
    <dbReference type="NCBI Taxonomy" id="797209"/>
    <lineage>
        <taxon>Archaea</taxon>
        <taxon>Methanobacteriati</taxon>
        <taxon>Methanobacteriota</taxon>
        <taxon>Stenosarchaea group</taxon>
        <taxon>Halobacteria</taxon>
        <taxon>Halobacteriales</taxon>
        <taxon>Haladaptataceae</taxon>
        <taxon>Haladaptatus</taxon>
    </lineage>
</organism>
<dbReference type="PROSITE" id="PS51077">
    <property type="entry name" value="HTH_ICLR"/>
    <property type="match status" value="1"/>
</dbReference>
<dbReference type="InterPro" id="IPR005471">
    <property type="entry name" value="Tscrpt_reg_IclR_N"/>
</dbReference>
<dbReference type="GO" id="GO:0003700">
    <property type="term" value="F:DNA-binding transcription factor activity"/>
    <property type="evidence" value="ECO:0007669"/>
    <property type="project" value="TreeGrafter"/>
</dbReference>
<keyword evidence="1" id="KW-0805">Transcription regulation</keyword>
<evidence type="ECO:0000259" key="4">
    <source>
        <dbReference type="PROSITE" id="PS51077"/>
    </source>
</evidence>
<dbReference type="Proteomes" id="UP000184203">
    <property type="component" value="Unassembled WGS sequence"/>
</dbReference>
<dbReference type="GO" id="GO:0003677">
    <property type="term" value="F:DNA binding"/>
    <property type="evidence" value="ECO:0007669"/>
    <property type="project" value="UniProtKB-KW"/>
</dbReference>
<proteinExistence type="predicted"/>
<dbReference type="EMBL" id="AEMG01000001">
    <property type="protein sequence ID" value="EFW94183.1"/>
    <property type="molecule type" value="Genomic_DNA"/>
</dbReference>
<dbReference type="OrthoDB" id="14763at2157"/>
<dbReference type="RefSeq" id="WP_007975826.1">
    <property type="nucleotide sequence ID" value="NZ_AEMG01000001.1"/>
</dbReference>
<name>E7QMJ9_HALPU</name>
<dbReference type="Gene3D" id="3.30.450.40">
    <property type="match status" value="1"/>
</dbReference>
<accession>E7QMJ9</accession>
<dbReference type="InterPro" id="IPR014757">
    <property type="entry name" value="Tscrpt_reg_IclR_C"/>
</dbReference>
<sequence>MTRENDDGPRRLKSVKQAFDMIEYLRTDGPATLSDVAQALDMPMSTAHIHLATLVDSGYVVKSDGKYQCSLLFLRTGGELRDEMPLFQAAKNEVDDLQEKLGEIANLATIENGYMVQLYKSENAESIDDNAPLGDHFYMHTTATGKSMLAHLPQEEREDILERRGLPRSTEGTIDDHEELMADLETIRERGYSINRGEHFGGVCAAAVPIMSKNHSVLGAISLSGPISRMSDERIEDEIAPELFDKKNIIELKLKQY</sequence>
<dbReference type="InterPro" id="IPR050707">
    <property type="entry name" value="HTH_MetabolicPath_Reg"/>
</dbReference>
<dbReference type="PANTHER" id="PTHR30136:SF35">
    <property type="entry name" value="HTH-TYPE TRANSCRIPTIONAL REGULATOR RV1719"/>
    <property type="match status" value="1"/>
</dbReference>
<evidence type="ECO:0000256" key="2">
    <source>
        <dbReference type="ARBA" id="ARBA00023125"/>
    </source>
</evidence>
<reference evidence="7" key="3">
    <citation type="submission" date="2016-11" db="EMBL/GenBank/DDBJ databases">
        <authorList>
            <person name="Jaros S."/>
            <person name="Januszkiewicz K."/>
            <person name="Wedrychowicz H."/>
        </authorList>
    </citation>
    <scope>NUCLEOTIDE SEQUENCE [LARGE SCALE GENOMIC DNA]</scope>
    <source>
        <strain evidence="7">DX253</strain>
    </source>
</reference>
<dbReference type="PATRIC" id="fig|797209.4.peg.10"/>
<dbReference type="eggNOG" id="arCOG02798">
    <property type="taxonomic scope" value="Archaea"/>
</dbReference>
<evidence type="ECO:0000256" key="3">
    <source>
        <dbReference type="ARBA" id="ARBA00023163"/>
    </source>
</evidence>
<dbReference type="SMART" id="SM00346">
    <property type="entry name" value="HTH_ICLR"/>
    <property type="match status" value="1"/>
</dbReference>
<dbReference type="Gene3D" id="1.10.10.10">
    <property type="entry name" value="Winged helix-like DNA-binding domain superfamily/Winged helix DNA-binding domain"/>
    <property type="match status" value="1"/>
</dbReference>
<reference evidence="6 8" key="1">
    <citation type="journal article" date="2014" name="ISME J.">
        <title>Trehalose/2-sulfotrehalose biosynthesis and glycine-betaine uptake are widely spread mechanisms for osmoadaptation in the Halobacteriales.</title>
        <authorList>
            <person name="Youssef N.H."/>
            <person name="Savage-Ashlock K.N."/>
            <person name="McCully A.L."/>
            <person name="Luedtke B."/>
            <person name="Shaw E.I."/>
            <person name="Hoff W.D."/>
            <person name="Elshahed M.S."/>
        </authorList>
    </citation>
    <scope>NUCLEOTIDE SEQUENCE [LARGE SCALE GENOMIC DNA]</scope>
    <source>
        <strain evidence="6 8">DX253</strain>
    </source>
</reference>
<dbReference type="InterPro" id="IPR029016">
    <property type="entry name" value="GAF-like_dom_sf"/>
</dbReference>
<dbReference type="Proteomes" id="UP000003751">
    <property type="component" value="Unassembled WGS sequence"/>
</dbReference>
<dbReference type="STRING" id="797209.GCA_000376445_04028"/>
<dbReference type="Pfam" id="PF01614">
    <property type="entry name" value="IclR_C"/>
    <property type="match status" value="1"/>
</dbReference>
<evidence type="ECO:0000313" key="6">
    <source>
        <dbReference type="EMBL" id="EFW94183.1"/>
    </source>
</evidence>
<feature type="domain" description="IclR-ED" evidence="5">
    <location>
        <begin position="72"/>
        <end position="256"/>
    </location>
</feature>
<dbReference type="SUPFAM" id="SSF55781">
    <property type="entry name" value="GAF domain-like"/>
    <property type="match status" value="1"/>
</dbReference>
<evidence type="ECO:0000256" key="1">
    <source>
        <dbReference type="ARBA" id="ARBA00023015"/>
    </source>
</evidence>
<reference evidence="9" key="2">
    <citation type="submission" date="2016-11" db="EMBL/GenBank/DDBJ databases">
        <authorList>
            <person name="Varghese N."/>
            <person name="Submissions S."/>
        </authorList>
    </citation>
    <scope>NUCLEOTIDE SEQUENCE [LARGE SCALE GENOMIC DNA]</scope>
    <source>
        <strain evidence="9">DX253</strain>
    </source>
</reference>
<dbReference type="PROSITE" id="PS51078">
    <property type="entry name" value="ICLR_ED"/>
    <property type="match status" value="1"/>
</dbReference>
<evidence type="ECO:0000259" key="5">
    <source>
        <dbReference type="PROSITE" id="PS51078"/>
    </source>
</evidence>
<keyword evidence="3" id="KW-0804">Transcription</keyword>